<protein>
    <submittedName>
        <fullName evidence="5">Beta-ketoacyl reductase</fullName>
    </submittedName>
</protein>
<accession>A0ABV9WMT0</accession>
<feature type="non-terminal residue" evidence="5">
    <location>
        <position position="1"/>
    </location>
</feature>
<keyword evidence="2" id="KW-0597">Phosphoprotein</keyword>
<evidence type="ECO:0000256" key="3">
    <source>
        <dbReference type="ARBA" id="ARBA00022679"/>
    </source>
</evidence>
<dbReference type="InterPro" id="IPR057326">
    <property type="entry name" value="KR_dom"/>
</dbReference>
<evidence type="ECO:0000259" key="4">
    <source>
        <dbReference type="PROSITE" id="PS50075"/>
    </source>
</evidence>
<dbReference type="InterPro" id="IPR036291">
    <property type="entry name" value="NAD(P)-bd_dom_sf"/>
</dbReference>
<evidence type="ECO:0000313" key="6">
    <source>
        <dbReference type="Proteomes" id="UP001595912"/>
    </source>
</evidence>
<dbReference type="InterPro" id="IPR050091">
    <property type="entry name" value="PKS_NRPS_Biosynth_Enz"/>
</dbReference>
<name>A0ABV9WMT0_9ACTN</name>
<keyword evidence="6" id="KW-1185">Reference proteome</keyword>
<dbReference type="Proteomes" id="UP001595912">
    <property type="component" value="Unassembled WGS sequence"/>
</dbReference>
<dbReference type="EMBL" id="JBHSIU010000131">
    <property type="protein sequence ID" value="MFC5008313.1"/>
    <property type="molecule type" value="Genomic_DNA"/>
</dbReference>
<keyword evidence="1" id="KW-0596">Phosphopantetheine</keyword>
<evidence type="ECO:0000313" key="5">
    <source>
        <dbReference type="EMBL" id="MFC5008313.1"/>
    </source>
</evidence>
<gene>
    <name evidence="5" type="ORF">ACFPIJ_62205</name>
</gene>
<proteinExistence type="predicted"/>
<dbReference type="RefSeq" id="WP_380129005.1">
    <property type="nucleotide sequence ID" value="NZ_JBHSIU010000131.1"/>
</dbReference>
<dbReference type="InterPro" id="IPR009081">
    <property type="entry name" value="PP-bd_ACP"/>
</dbReference>
<comment type="caution">
    <text evidence="5">The sequence shown here is derived from an EMBL/GenBank/DDBJ whole genome shotgun (WGS) entry which is preliminary data.</text>
</comment>
<dbReference type="InterPro" id="IPR020806">
    <property type="entry name" value="PKS_PP-bd"/>
</dbReference>
<dbReference type="PANTHER" id="PTHR43775">
    <property type="entry name" value="FATTY ACID SYNTHASE"/>
    <property type="match status" value="1"/>
</dbReference>
<dbReference type="Pfam" id="PF08659">
    <property type="entry name" value="KR"/>
    <property type="match status" value="1"/>
</dbReference>
<sequence>GVVHAAGVLDDGVLESLTAEQFETVLRGKALAAAHLDELTAGLDLSMFVLFSSVAGTVGSAGQANYAAANAFLDALAQQRRDRGLVATSIAWGPWADAGMATDDVVAQRLRRGGMPPMDPAGAIAALARTVAGNAATVTVADIDWTPFAGGLVAARPSRLIADLPEARHVIAEPAAVEVRADALRSRLAGLALAERHQTLVDLVRTQAAIVLGHGSADAIDAGLAFRELGFDSLTAVELRNLLGAATGLRLPATLVFDYPTTDLLAAHLWDEMAGDGTDDAAILAELNRLETVLAVVGPEHDLRNTVTTRLRSLLAAWTEPAPADGPDVTEKLQHASADELAEFIEQELGFSS</sequence>
<dbReference type="Gene3D" id="3.40.50.720">
    <property type="entry name" value="NAD(P)-binding Rossmann-like Domain"/>
    <property type="match status" value="1"/>
</dbReference>
<feature type="domain" description="Carrier" evidence="4">
    <location>
        <begin position="198"/>
        <end position="273"/>
    </location>
</feature>
<dbReference type="SMART" id="SM00822">
    <property type="entry name" value="PKS_KR"/>
    <property type="match status" value="1"/>
</dbReference>
<dbReference type="PROSITE" id="PS50075">
    <property type="entry name" value="CARRIER"/>
    <property type="match status" value="1"/>
</dbReference>
<dbReference type="SUPFAM" id="SSF47336">
    <property type="entry name" value="ACP-like"/>
    <property type="match status" value="1"/>
</dbReference>
<keyword evidence="3" id="KW-0808">Transferase</keyword>
<dbReference type="SMART" id="SM00823">
    <property type="entry name" value="PKS_PP"/>
    <property type="match status" value="1"/>
</dbReference>
<evidence type="ECO:0000256" key="2">
    <source>
        <dbReference type="ARBA" id="ARBA00022553"/>
    </source>
</evidence>
<dbReference type="SMART" id="SM01294">
    <property type="entry name" value="PKS_PP_betabranch"/>
    <property type="match status" value="1"/>
</dbReference>
<dbReference type="Pfam" id="PF00550">
    <property type="entry name" value="PP-binding"/>
    <property type="match status" value="1"/>
</dbReference>
<dbReference type="InterPro" id="IPR013968">
    <property type="entry name" value="PKS_KR"/>
</dbReference>
<reference evidence="6" key="1">
    <citation type="journal article" date="2019" name="Int. J. Syst. Evol. Microbiol.">
        <title>The Global Catalogue of Microorganisms (GCM) 10K type strain sequencing project: providing services to taxonomists for standard genome sequencing and annotation.</title>
        <authorList>
            <consortium name="The Broad Institute Genomics Platform"/>
            <consortium name="The Broad Institute Genome Sequencing Center for Infectious Disease"/>
            <person name="Wu L."/>
            <person name="Ma J."/>
        </authorList>
    </citation>
    <scope>NUCLEOTIDE SEQUENCE [LARGE SCALE GENOMIC DNA]</scope>
    <source>
        <strain evidence="6">CGMCC 4.7152</strain>
    </source>
</reference>
<dbReference type="PANTHER" id="PTHR43775:SF51">
    <property type="entry name" value="INACTIVE PHENOLPHTHIOCEROL SYNTHESIS POLYKETIDE SYNTHASE TYPE I PKS1-RELATED"/>
    <property type="match status" value="1"/>
</dbReference>
<dbReference type="Gene3D" id="1.10.1200.10">
    <property type="entry name" value="ACP-like"/>
    <property type="match status" value="1"/>
</dbReference>
<dbReference type="InterPro" id="IPR036736">
    <property type="entry name" value="ACP-like_sf"/>
</dbReference>
<dbReference type="InterPro" id="IPR006162">
    <property type="entry name" value="Ppantetheine_attach_site"/>
</dbReference>
<evidence type="ECO:0000256" key="1">
    <source>
        <dbReference type="ARBA" id="ARBA00022450"/>
    </source>
</evidence>
<dbReference type="PROSITE" id="PS00012">
    <property type="entry name" value="PHOSPHOPANTETHEINE"/>
    <property type="match status" value="1"/>
</dbReference>
<organism evidence="5 6">
    <name type="scientific">Dactylosporangium cerinum</name>
    <dbReference type="NCBI Taxonomy" id="1434730"/>
    <lineage>
        <taxon>Bacteria</taxon>
        <taxon>Bacillati</taxon>
        <taxon>Actinomycetota</taxon>
        <taxon>Actinomycetes</taxon>
        <taxon>Micromonosporales</taxon>
        <taxon>Micromonosporaceae</taxon>
        <taxon>Dactylosporangium</taxon>
    </lineage>
</organism>
<dbReference type="SUPFAM" id="SSF51735">
    <property type="entry name" value="NAD(P)-binding Rossmann-fold domains"/>
    <property type="match status" value="1"/>
</dbReference>